<dbReference type="PANTHER" id="PTHR23404">
    <property type="entry name" value="MOLYBDOPTERIN SYNTHASE RELATED"/>
    <property type="match status" value="1"/>
</dbReference>
<protein>
    <submittedName>
        <fullName evidence="1">Molybdenum cofactor biosynthesis protein MoaE</fullName>
    </submittedName>
</protein>
<keyword evidence="2" id="KW-1185">Reference proteome</keyword>
<dbReference type="EMBL" id="JAAVJB010000264">
    <property type="protein sequence ID" value="NJP68718.1"/>
    <property type="molecule type" value="Genomic_DNA"/>
</dbReference>
<organism evidence="1 2">
    <name type="scientific">Streptomyces spiramenti</name>
    <dbReference type="NCBI Taxonomy" id="2720606"/>
    <lineage>
        <taxon>Bacteria</taxon>
        <taxon>Bacillati</taxon>
        <taxon>Actinomycetota</taxon>
        <taxon>Actinomycetes</taxon>
        <taxon>Kitasatosporales</taxon>
        <taxon>Streptomycetaceae</taxon>
        <taxon>Streptomyces</taxon>
    </lineage>
</organism>
<dbReference type="InterPro" id="IPR003448">
    <property type="entry name" value="Mopterin_biosynth_MoaE"/>
</dbReference>
<dbReference type="CDD" id="cd00756">
    <property type="entry name" value="MoaE"/>
    <property type="match status" value="1"/>
</dbReference>
<dbReference type="Pfam" id="PF02391">
    <property type="entry name" value="MoaE"/>
    <property type="match status" value="1"/>
</dbReference>
<proteinExistence type="predicted"/>
<comment type="caution">
    <text evidence="1">The sequence shown here is derived from an EMBL/GenBank/DDBJ whole genome shotgun (WGS) entry which is preliminary data.</text>
</comment>
<dbReference type="InterPro" id="IPR036563">
    <property type="entry name" value="MoaE_sf"/>
</dbReference>
<dbReference type="Proteomes" id="UP000746503">
    <property type="component" value="Unassembled WGS sequence"/>
</dbReference>
<sequence length="152" mass="16111">MGDMSTEEPIRLLAVRDTPLSLDEVFAAVPHAGAGGTALFVGTVRDHDGHADGAAVTSLAYEAHPAAITRLREVAEGVVADFPVRALAAVHRVGELSVGDVAVVVAVACPHREEAFAACRRLIDDLKRDVPIWKHQAFADGTREWVGACELP</sequence>
<name>A0ABX1AV74_9ACTN</name>
<dbReference type="Gene3D" id="3.90.1170.40">
    <property type="entry name" value="Molybdopterin biosynthesis MoaE subunit"/>
    <property type="match status" value="1"/>
</dbReference>
<reference evidence="1 2" key="1">
    <citation type="submission" date="2020-03" db="EMBL/GenBank/DDBJ databases">
        <title>Draft genome of Streptomyces sp. ventii, isolated from the Axial Seamount in the Pacific Ocean, and resequencing of the two type strains Streptomyces lonarensis strain NCL 716 and Streptomyces bohaiensis strain 11A07.</title>
        <authorList>
            <person name="Loughran R.M."/>
            <person name="Pfannmuller K.M."/>
            <person name="Wasson B.J."/>
            <person name="Deadmond M.C."/>
            <person name="Paddock B.E."/>
            <person name="Koyack M.J."/>
            <person name="Gallegos D.A."/>
            <person name="Mitchell E.A."/>
            <person name="Ushijima B."/>
            <person name="Saw J.H."/>
            <person name="Mcphail K.L."/>
            <person name="Videau P."/>
        </authorList>
    </citation>
    <scope>NUCLEOTIDE SEQUENCE [LARGE SCALE GENOMIC DNA]</scope>
    <source>
        <strain evidence="2">5675061</strain>
    </source>
</reference>
<gene>
    <name evidence="1" type="ORF">HCJ92_21090</name>
</gene>
<dbReference type="SUPFAM" id="SSF54690">
    <property type="entry name" value="Molybdopterin synthase subunit MoaE"/>
    <property type="match status" value="1"/>
</dbReference>
<evidence type="ECO:0000313" key="2">
    <source>
        <dbReference type="Proteomes" id="UP000746503"/>
    </source>
</evidence>
<evidence type="ECO:0000313" key="1">
    <source>
        <dbReference type="EMBL" id="NJP68718.1"/>
    </source>
</evidence>
<accession>A0ABX1AV74</accession>
<dbReference type="RefSeq" id="WP_167935202.1">
    <property type="nucleotide sequence ID" value="NZ_JAAVJB010000264.1"/>
</dbReference>